<keyword evidence="3 6" id="KW-0812">Transmembrane</keyword>
<proteinExistence type="predicted"/>
<evidence type="ECO:0000256" key="1">
    <source>
        <dbReference type="ARBA" id="ARBA00004651"/>
    </source>
</evidence>
<evidence type="ECO:0000256" key="2">
    <source>
        <dbReference type="ARBA" id="ARBA00022475"/>
    </source>
</evidence>
<keyword evidence="2" id="KW-1003">Cell membrane</keyword>
<organism evidence="8">
    <name type="scientific">hydrothermal vent metagenome</name>
    <dbReference type="NCBI Taxonomy" id="652676"/>
    <lineage>
        <taxon>unclassified sequences</taxon>
        <taxon>metagenomes</taxon>
        <taxon>ecological metagenomes</taxon>
    </lineage>
</organism>
<feature type="transmembrane region" description="Helical" evidence="6">
    <location>
        <begin position="131"/>
        <end position="153"/>
    </location>
</feature>
<feature type="transmembrane region" description="Helical" evidence="6">
    <location>
        <begin position="80"/>
        <end position="100"/>
    </location>
</feature>
<feature type="transmembrane region" description="Helical" evidence="6">
    <location>
        <begin position="191"/>
        <end position="209"/>
    </location>
</feature>
<sequence>MKDLLKVALVMALVFASTFVIMQSTGLVTEDGVTGFLNAAHEVNPLYLAALVVILLLVDLLIAVPTMTTILLAGYFMGPVYGGAASAVGLMALGITGHGLGRRFGRPILGRLFKDEKRLEGIEAAFAKNDLLVLFVCQALPILPELSCCLAGISRMRFGRFLFGYAVGVVPFAFIVAFAGSISTLSNPAPAIYTAIGVSVALLIAWTTLQRRSST</sequence>
<evidence type="ECO:0000256" key="4">
    <source>
        <dbReference type="ARBA" id="ARBA00022989"/>
    </source>
</evidence>
<dbReference type="PANTHER" id="PTHR42709:SF6">
    <property type="entry name" value="UNDECAPRENYL PHOSPHATE TRANSPORTER A"/>
    <property type="match status" value="1"/>
</dbReference>
<feature type="transmembrane region" description="Helical" evidence="6">
    <location>
        <begin position="46"/>
        <end position="73"/>
    </location>
</feature>
<dbReference type="Pfam" id="PF09335">
    <property type="entry name" value="VTT_dom"/>
    <property type="match status" value="1"/>
</dbReference>
<name>A0A3B0RY45_9ZZZZ</name>
<keyword evidence="5 6" id="KW-0472">Membrane</keyword>
<accession>A0A3B0RY45</accession>
<dbReference type="GO" id="GO:0005886">
    <property type="term" value="C:plasma membrane"/>
    <property type="evidence" value="ECO:0007669"/>
    <property type="project" value="UniProtKB-SubCell"/>
</dbReference>
<evidence type="ECO:0000256" key="3">
    <source>
        <dbReference type="ARBA" id="ARBA00022692"/>
    </source>
</evidence>
<keyword evidence="4 6" id="KW-1133">Transmembrane helix</keyword>
<dbReference type="PANTHER" id="PTHR42709">
    <property type="entry name" value="ALKALINE PHOSPHATASE LIKE PROTEIN"/>
    <property type="match status" value="1"/>
</dbReference>
<evidence type="ECO:0000259" key="7">
    <source>
        <dbReference type="Pfam" id="PF09335"/>
    </source>
</evidence>
<dbReference type="EMBL" id="UOEF01000039">
    <property type="protein sequence ID" value="VAV88255.1"/>
    <property type="molecule type" value="Genomic_DNA"/>
</dbReference>
<evidence type="ECO:0000256" key="6">
    <source>
        <dbReference type="SAM" id="Phobius"/>
    </source>
</evidence>
<protein>
    <recommendedName>
        <fullName evidence="7">VTT domain-containing protein</fullName>
    </recommendedName>
</protein>
<dbReference type="InterPro" id="IPR051311">
    <property type="entry name" value="DedA_domain"/>
</dbReference>
<reference evidence="8" key="1">
    <citation type="submission" date="2018-06" db="EMBL/GenBank/DDBJ databases">
        <authorList>
            <person name="Zhirakovskaya E."/>
        </authorList>
    </citation>
    <scope>NUCLEOTIDE SEQUENCE</scope>
</reference>
<comment type="subcellular location">
    <subcellularLocation>
        <location evidence="1">Cell membrane</location>
        <topology evidence="1">Multi-pass membrane protein</topology>
    </subcellularLocation>
</comment>
<evidence type="ECO:0000313" key="8">
    <source>
        <dbReference type="EMBL" id="VAV88255.1"/>
    </source>
</evidence>
<feature type="transmembrane region" description="Helical" evidence="6">
    <location>
        <begin position="7"/>
        <end position="26"/>
    </location>
</feature>
<dbReference type="InterPro" id="IPR032816">
    <property type="entry name" value="VTT_dom"/>
</dbReference>
<evidence type="ECO:0000256" key="5">
    <source>
        <dbReference type="ARBA" id="ARBA00023136"/>
    </source>
</evidence>
<feature type="domain" description="VTT" evidence="7">
    <location>
        <begin position="64"/>
        <end position="181"/>
    </location>
</feature>
<dbReference type="AlphaFoldDB" id="A0A3B0RY45"/>
<feature type="transmembrane region" description="Helical" evidence="6">
    <location>
        <begin position="162"/>
        <end position="185"/>
    </location>
</feature>
<gene>
    <name evidence="8" type="ORF">MNBD_ALPHA04-1372</name>
</gene>